<evidence type="ECO:0000313" key="2">
    <source>
        <dbReference type="EMBL" id="JAP96009.1"/>
    </source>
</evidence>
<dbReference type="EMBL" id="GDID01000597">
    <property type="protein sequence ID" value="JAP96009.1"/>
    <property type="molecule type" value="Transcribed_RNA"/>
</dbReference>
<dbReference type="Gene3D" id="1.10.418.10">
    <property type="entry name" value="Calponin-like domain"/>
    <property type="match status" value="2"/>
</dbReference>
<evidence type="ECO:0000259" key="1">
    <source>
        <dbReference type="PROSITE" id="PS50021"/>
    </source>
</evidence>
<feature type="domain" description="Calponin-homology (CH)" evidence="1">
    <location>
        <begin position="2"/>
        <end position="109"/>
    </location>
</feature>
<dbReference type="SUPFAM" id="SSF47473">
    <property type="entry name" value="EF-hand"/>
    <property type="match status" value="1"/>
</dbReference>
<protein>
    <submittedName>
        <fullName evidence="2">Calponin homology (CH) domain-containing protein</fullName>
    </submittedName>
</protein>
<dbReference type="InterPro" id="IPR011992">
    <property type="entry name" value="EF-hand-dom_pair"/>
</dbReference>
<dbReference type="InterPro" id="IPR001715">
    <property type="entry name" value="CH_dom"/>
</dbReference>
<dbReference type="PROSITE" id="PS50021">
    <property type="entry name" value="CH"/>
    <property type="match status" value="2"/>
</dbReference>
<dbReference type="InterPro" id="IPR036872">
    <property type="entry name" value="CH_dom_sf"/>
</dbReference>
<dbReference type="AlphaFoldDB" id="A0A146KLD5"/>
<organism evidence="2">
    <name type="scientific">Trepomonas sp. PC1</name>
    <dbReference type="NCBI Taxonomy" id="1076344"/>
    <lineage>
        <taxon>Eukaryota</taxon>
        <taxon>Metamonada</taxon>
        <taxon>Diplomonadida</taxon>
        <taxon>Hexamitidae</taxon>
        <taxon>Hexamitinae</taxon>
        <taxon>Trepomonas</taxon>
    </lineage>
</organism>
<dbReference type="PANTHER" id="PTHR11915">
    <property type="entry name" value="SPECTRIN/FILAMIN RELATED CYTOSKELETAL PROTEIN"/>
    <property type="match status" value="1"/>
</dbReference>
<name>A0A146KLD5_9EUKA</name>
<feature type="domain" description="Calponin-homology (CH)" evidence="1">
    <location>
        <begin position="118"/>
        <end position="226"/>
    </location>
</feature>
<sequence length="514" mass="59958">EDMSEKYFVNWINSKLKKVGKSIQNIPEGFNDGLNLVAFLEVLSEQKCPQRLVPPKNEIMKLQNHAAATEMAKKMVKHLMVNGRNFIQGNPNDVKLILGFMFDLVVHYQVDGIEIDGKQGKEGLLIWAQKTTANHQHVNLTNFTSSWHDGMAFLALADAFNKSGQYEEDVKNYKDDEASNRARIGKAVKLIKEAMDVDEIIDEDFAAAPDDKVCITYVSMIFKAFQKVNKKDDAKKTILKTVENANQSISMLKEIEELFFQLKEQVENEIQKLKRYEPAEDLQKELQKMYKMQKDLTFDLQSKQQKIFEKIDQLNQFRINNQMAEYVFDLQFEIQNLDPEFKRIFQLLHQKILEEDQILFQKKQLVWRKQFDQFATQKDQIDQEELQQLLISNNFDLDDYVLNALYQNRKVDFEDFCEVMNALENTVFTAEKVNLAFAQLSKAAMITEKQLEEAGVDGVTIQELKEMQNFESKLAIEKVKAPERKKKLDIVQLFKQGKEEEGIDYQKFVKNVYE</sequence>
<dbReference type="SMART" id="SM00033">
    <property type="entry name" value="CH"/>
    <property type="match status" value="2"/>
</dbReference>
<feature type="non-terminal residue" evidence="2">
    <location>
        <position position="1"/>
    </location>
</feature>
<dbReference type="Pfam" id="PF00307">
    <property type="entry name" value="CH"/>
    <property type="match status" value="2"/>
</dbReference>
<accession>A0A146KLD5</accession>
<proteinExistence type="predicted"/>
<reference evidence="2" key="1">
    <citation type="submission" date="2015-07" db="EMBL/GenBank/DDBJ databases">
        <title>Adaptation to a free-living lifestyle via gene acquisitions in the diplomonad Trepomonas sp. PC1.</title>
        <authorList>
            <person name="Xu F."/>
            <person name="Jerlstrom-Hultqvist J."/>
            <person name="Kolisko M."/>
            <person name="Simpson A.G.B."/>
            <person name="Roger A.J."/>
            <person name="Svard S.G."/>
            <person name="Andersson J.O."/>
        </authorList>
    </citation>
    <scope>NUCLEOTIDE SEQUENCE</scope>
    <source>
        <strain evidence="2">PC1</strain>
    </source>
</reference>
<gene>
    <name evidence="2" type="ORF">TPC1_10805</name>
</gene>
<dbReference type="SUPFAM" id="SSF47576">
    <property type="entry name" value="Calponin-homology domain, CH-domain"/>
    <property type="match status" value="1"/>
</dbReference>